<dbReference type="FunFam" id="2.30.30.1020:FF:000005">
    <property type="entry name" value="Regena, isoform C"/>
    <property type="match status" value="1"/>
</dbReference>
<comment type="similarity">
    <text evidence="1">Belongs to the CNOT2/3/5 family.</text>
</comment>
<evidence type="ECO:0000256" key="1">
    <source>
        <dbReference type="ARBA" id="ARBA00007682"/>
    </source>
</evidence>
<dbReference type="EMBL" id="HBUF01648448">
    <property type="protein sequence ID" value="CAG6786488.1"/>
    <property type="molecule type" value="Transcribed_RNA"/>
</dbReference>
<dbReference type="EMBL" id="HBUF01282005">
    <property type="protein sequence ID" value="CAG6687533.1"/>
    <property type="molecule type" value="Transcribed_RNA"/>
</dbReference>
<feature type="compositionally biased region" description="Low complexity" evidence="4">
    <location>
        <begin position="146"/>
        <end position="170"/>
    </location>
</feature>
<dbReference type="InterPro" id="IPR007282">
    <property type="entry name" value="NOT2/3/5_C"/>
</dbReference>
<proteinExistence type="inferred from homology"/>
<dbReference type="InterPro" id="IPR040168">
    <property type="entry name" value="Not2/3/5"/>
</dbReference>
<feature type="domain" description="NOT2/NOT3/NOT5 C-terminal" evidence="5">
    <location>
        <begin position="250"/>
        <end position="374"/>
    </location>
</feature>
<dbReference type="Pfam" id="PF04153">
    <property type="entry name" value="NOT2_3_5_C"/>
    <property type="match status" value="1"/>
</dbReference>
<protein>
    <submittedName>
        <fullName evidence="6">CCR4-NOT transcription complex subunit 2</fullName>
    </submittedName>
</protein>
<dbReference type="GO" id="GO:0030015">
    <property type="term" value="C:CCR4-NOT core complex"/>
    <property type="evidence" value="ECO:0007669"/>
    <property type="project" value="InterPro"/>
</dbReference>
<evidence type="ECO:0000256" key="3">
    <source>
        <dbReference type="ARBA" id="ARBA00023163"/>
    </source>
</evidence>
<dbReference type="PANTHER" id="PTHR23326">
    <property type="entry name" value="CCR4 NOT-RELATED"/>
    <property type="match status" value="1"/>
</dbReference>
<evidence type="ECO:0000313" key="6">
    <source>
        <dbReference type="EMBL" id="CAG6712751.1"/>
    </source>
</evidence>
<dbReference type="InterPro" id="IPR038635">
    <property type="entry name" value="CCR4-NOT_su2/3/5_C_sf"/>
</dbReference>
<dbReference type="Gene3D" id="2.30.30.1020">
    <property type="entry name" value="CCR4-NOT complex subunit 2/3/5, C-terminal domain"/>
    <property type="match status" value="1"/>
</dbReference>
<keyword evidence="3" id="KW-0804">Transcription</keyword>
<sequence>MTKVMRSNTNVGNLGGFGMAPNRTAYGSQGFFGNFHSVFGSNNGTGNTGDNSNTSPLLDLSDFPSLSRGGSQGGESIAPSPLTRKQPYVGMVKQPTNEQTEFQMSAEDFPALPGSTPAPSLNSSSGGQPLEKMNSQDLIPLTHSPSSQQSFRQQSMSMMSSRQLLNSSQNAHTNHTPTPDALKKSHTIKLGLDGKVTNIPPTMVKDQFGMIGLLTLIRAAETEPLLTQLAIGQDLTHLGLNLNSPDNLYQVFSGPLSDQPCRAQDIDYHVPPEYIINHQIRDTLAPLKLGRFKEDLFFFLFYTNPGDVLQLAAAAELYKREWRYHMDEKIWITQVPGMGAVEKTSTYERGTYYYFDTKTWKKVPKEMFLEYSKLETMKI</sequence>
<feature type="region of interest" description="Disordered" evidence="4">
    <location>
        <begin position="44"/>
        <end position="88"/>
    </location>
</feature>
<dbReference type="AlphaFoldDB" id="A0A8D8UZW0"/>
<evidence type="ECO:0000256" key="2">
    <source>
        <dbReference type="ARBA" id="ARBA00023015"/>
    </source>
</evidence>
<name>A0A8D8UZW0_9HEMI</name>
<keyword evidence="2" id="KW-0805">Transcription regulation</keyword>
<dbReference type="EMBL" id="HBUF01349671">
    <property type="protein sequence ID" value="CAG6712751.1"/>
    <property type="molecule type" value="Transcribed_RNA"/>
</dbReference>
<feature type="compositionally biased region" description="Low complexity" evidence="4">
    <location>
        <begin position="44"/>
        <end position="67"/>
    </location>
</feature>
<feature type="compositionally biased region" description="Polar residues" evidence="4">
    <location>
        <begin position="117"/>
        <end position="137"/>
    </location>
</feature>
<accession>A0A8D8UZW0</accession>
<reference evidence="6" key="1">
    <citation type="submission" date="2021-05" db="EMBL/GenBank/DDBJ databases">
        <authorList>
            <person name="Alioto T."/>
            <person name="Alioto T."/>
            <person name="Gomez Garrido J."/>
        </authorList>
    </citation>
    <scope>NUCLEOTIDE SEQUENCE</scope>
</reference>
<dbReference type="GO" id="GO:0006355">
    <property type="term" value="P:regulation of DNA-templated transcription"/>
    <property type="evidence" value="ECO:0007669"/>
    <property type="project" value="InterPro"/>
</dbReference>
<evidence type="ECO:0000259" key="5">
    <source>
        <dbReference type="Pfam" id="PF04153"/>
    </source>
</evidence>
<feature type="region of interest" description="Disordered" evidence="4">
    <location>
        <begin position="108"/>
        <end position="185"/>
    </location>
</feature>
<organism evidence="6">
    <name type="scientific">Cacopsylla melanoneura</name>
    <dbReference type="NCBI Taxonomy" id="428564"/>
    <lineage>
        <taxon>Eukaryota</taxon>
        <taxon>Metazoa</taxon>
        <taxon>Ecdysozoa</taxon>
        <taxon>Arthropoda</taxon>
        <taxon>Hexapoda</taxon>
        <taxon>Insecta</taxon>
        <taxon>Pterygota</taxon>
        <taxon>Neoptera</taxon>
        <taxon>Paraneoptera</taxon>
        <taxon>Hemiptera</taxon>
        <taxon>Sternorrhyncha</taxon>
        <taxon>Psylloidea</taxon>
        <taxon>Psyllidae</taxon>
        <taxon>Psyllinae</taxon>
        <taxon>Cacopsylla</taxon>
    </lineage>
</organism>
<dbReference type="GO" id="GO:2000036">
    <property type="term" value="P:regulation of stem cell population maintenance"/>
    <property type="evidence" value="ECO:0007669"/>
    <property type="project" value="UniProtKB-ARBA"/>
</dbReference>
<dbReference type="EMBL" id="HBUF01142941">
    <property type="protein sequence ID" value="CAG6646647.1"/>
    <property type="molecule type" value="Transcribed_RNA"/>
</dbReference>
<evidence type="ECO:0000256" key="4">
    <source>
        <dbReference type="SAM" id="MobiDB-lite"/>
    </source>
</evidence>